<proteinExistence type="predicted"/>
<keyword evidence="3" id="KW-1185">Reference proteome</keyword>
<dbReference type="Pfam" id="PF10395">
    <property type="entry name" value="Utp8_b_propeller"/>
    <property type="match status" value="1"/>
</dbReference>
<feature type="domain" description="Utp8 beta-propeller" evidence="1">
    <location>
        <begin position="1"/>
        <end position="352"/>
    </location>
</feature>
<dbReference type="STRING" id="569365.A0A0D2DEV6"/>
<evidence type="ECO:0000259" key="1">
    <source>
        <dbReference type="Pfam" id="PF10395"/>
    </source>
</evidence>
<dbReference type="RefSeq" id="XP_016254460.1">
    <property type="nucleotide sequence ID" value="XM_016387532.1"/>
</dbReference>
<dbReference type="VEuPathDB" id="FungiDB:PV07_01037"/>
<dbReference type="HOGENOM" id="CLU_013566_0_0_1"/>
<dbReference type="EMBL" id="KN847040">
    <property type="protein sequence ID" value="KIW34244.1"/>
    <property type="molecule type" value="Genomic_DNA"/>
</dbReference>
<sequence length="891" mass="97409">MMEISTPHMLARLPRPARQDAATRFGTVYAVRDGLKKRRKEICVGVDGDSLGLYEIQNGSILASYPVPPNSRCLGPPCSIREESQGQIRRTTYCAIKRDTLRIESFQTSGDDAYRAASCASGALDEQESPILLLEVVLKGTEKELVAVQQNGDIAIFSEELNTTLSKGTLCSRRYPNIRILAVQHLTSSEAQKTVLKQRPDLLSEATPESSYLVVAYCKTEYHTNPNSVFYGVWPVGAIDRNVAAHGAPIYPLFDHELSAGENKAKSSSSKDRSYTFNSKASNLFLRAGETFYSYDLTGLVPFLSSALSTGLNCSYEIMAISSAFAICSFEESIRLYDLKFQSVQAQIDAKKGNLKRKRMTMAAQDRSGPVEFLAYYPQSARVIGRRRHQLLAIDISAISSRQLLETGSSLLQNIGRGISSQVTTIGSFDKRLSSIGTATIIPGSSVDWQSVRQRLDHLAETGDVAGFEHTFVNDIRQTTMQSPAFEGTSEDLPLDRIAIPDFKINYLLTKIFQLGATPSTLDNTPSIAEKAFNIRVPSFKLILWLCRLGLLSARNLQNAISNSPSGTGLTVVGIHGVAQALLEADSSYSLLVECLENGFSPYVEEQAAVVQLLIRQALATSSEAAVAGTDRQTDSMEVDTPAQVQPLSVSTTDTPWLAPTLQRALIEALDRLGTAATSLISINLKTLLSQTEALALIQFLRQQLFQGGHTRSFQNLPVQTEPLPTVKLAASIKILSGCVDAIGPLGFFGALDHEDFMGNIVPDLVTEITHTKQSLEDVAELQGILRETLRYQESMRKHQAAGARVPVYGNGLGIPDQRPGAIVTLYSETVEGEDDPQPGPGLPLSLKVENVVSAVKIRKGGGQLKHRSIRQKRMLERMNKGQYSFERLAL</sequence>
<name>A0A0D2DEV6_9EURO</name>
<dbReference type="AlphaFoldDB" id="A0A0D2DEV6"/>
<evidence type="ECO:0000313" key="2">
    <source>
        <dbReference type="EMBL" id="KIW34244.1"/>
    </source>
</evidence>
<evidence type="ECO:0000313" key="3">
    <source>
        <dbReference type="Proteomes" id="UP000054466"/>
    </source>
</evidence>
<organism evidence="2 3">
    <name type="scientific">Cladophialophora immunda</name>
    <dbReference type="NCBI Taxonomy" id="569365"/>
    <lineage>
        <taxon>Eukaryota</taxon>
        <taxon>Fungi</taxon>
        <taxon>Dikarya</taxon>
        <taxon>Ascomycota</taxon>
        <taxon>Pezizomycotina</taxon>
        <taxon>Eurotiomycetes</taxon>
        <taxon>Chaetothyriomycetidae</taxon>
        <taxon>Chaetothyriales</taxon>
        <taxon>Herpotrichiellaceae</taxon>
        <taxon>Cladophialophora</taxon>
    </lineage>
</organism>
<dbReference type="GeneID" id="27340231"/>
<dbReference type="OrthoDB" id="5330858at2759"/>
<protein>
    <recommendedName>
        <fullName evidence="1">Utp8 beta-propeller domain-containing protein</fullName>
    </recommendedName>
</protein>
<accession>A0A0D2DEV6</accession>
<reference evidence="2 3" key="1">
    <citation type="submission" date="2015-01" db="EMBL/GenBank/DDBJ databases">
        <title>The Genome Sequence of Cladophialophora immunda CBS83496.</title>
        <authorList>
            <consortium name="The Broad Institute Genomics Platform"/>
            <person name="Cuomo C."/>
            <person name="de Hoog S."/>
            <person name="Gorbushina A."/>
            <person name="Stielow B."/>
            <person name="Teixiera M."/>
            <person name="Abouelleil A."/>
            <person name="Chapman S.B."/>
            <person name="Priest M."/>
            <person name="Young S.K."/>
            <person name="Wortman J."/>
            <person name="Nusbaum C."/>
            <person name="Birren B."/>
        </authorList>
    </citation>
    <scope>NUCLEOTIDE SEQUENCE [LARGE SCALE GENOMIC DNA]</scope>
    <source>
        <strain evidence="2 3">CBS 83496</strain>
    </source>
</reference>
<dbReference type="InterPro" id="IPR018843">
    <property type="entry name" value="Utp8_b-prop"/>
</dbReference>
<dbReference type="Proteomes" id="UP000054466">
    <property type="component" value="Unassembled WGS sequence"/>
</dbReference>
<gene>
    <name evidence="2" type="ORF">PV07_01037</name>
</gene>